<evidence type="ECO:0000313" key="2">
    <source>
        <dbReference type="EMBL" id="SEH99343.1"/>
    </source>
</evidence>
<dbReference type="Proteomes" id="UP000176204">
    <property type="component" value="Chromosome I"/>
</dbReference>
<evidence type="ECO:0000256" key="1">
    <source>
        <dbReference type="SAM" id="MobiDB-lite"/>
    </source>
</evidence>
<dbReference type="RefSeq" id="WP_067777618.1">
    <property type="nucleotide sequence ID" value="NZ_LIGX01000040.1"/>
</dbReference>
<gene>
    <name evidence="2" type="ORF">PYTT_2382</name>
</gene>
<organism evidence="2 3">
    <name type="scientific">Akkermansia glycaniphila</name>
    <dbReference type="NCBI Taxonomy" id="1679444"/>
    <lineage>
        <taxon>Bacteria</taxon>
        <taxon>Pseudomonadati</taxon>
        <taxon>Verrucomicrobiota</taxon>
        <taxon>Verrucomicrobiia</taxon>
        <taxon>Verrucomicrobiales</taxon>
        <taxon>Akkermansiaceae</taxon>
        <taxon>Akkermansia</taxon>
    </lineage>
</organism>
<proteinExistence type="predicted"/>
<keyword evidence="3" id="KW-1185">Reference proteome</keyword>
<dbReference type="EMBL" id="LT629973">
    <property type="protein sequence ID" value="SEH99343.1"/>
    <property type="molecule type" value="Genomic_DNA"/>
</dbReference>
<accession>A0A1C7PDT6</accession>
<feature type="region of interest" description="Disordered" evidence="1">
    <location>
        <begin position="333"/>
        <end position="356"/>
    </location>
</feature>
<reference evidence="3" key="1">
    <citation type="submission" date="2016-09" db="EMBL/GenBank/DDBJ databases">
        <authorList>
            <person name="Koehorst J."/>
        </authorList>
    </citation>
    <scope>NUCLEOTIDE SEQUENCE [LARGE SCALE GENOMIC DNA]</scope>
</reference>
<protein>
    <submittedName>
        <fullName evidence="2">Uncharacterized protein</fullName>
    </submittedName>
</protein>
<dbReference type="AlphaFoldDB" id="A0A1C7PDT6"/>
<evidence type="ECO:0000313" key="3">
    <source>
        <dbReference type="Proteomes" id="UP000176204"/>
    </source>
</evidence>
<feature type="compositionally biased region" description="Low complexity" evidence="1">
    <location>
        <begin position="338"/>
        <end position="356"/>
    </location>
</feature>
<sequence length="808" mass="88680">MKEIFVSLNAGEVSPLMVCRLDVERRAAGMEEVKNLLVLEHGGVAKRPGMEMVKAVETADEGSRLVPHEAKMTDPAVLWMFDRRLYTVRHGAVVPDAFTATAFSGAAARDLQYTQVNDIVFCAHPEVHPFRLELAPGAAQVALKELTLTQQPWETLVQQEATVQYVPAGTGVDDAVTLKADRDLFAAAMAGKEWIRLTIHCNEYTARLKAEPDAIGEKNDVGTAVYHEPGARMYQEVADGNVVGGVWRYLYECMRTYGGPTKDGRQMSDCYLQGQIAMYPRYVDGDWEIRTTGLWGASYVLMRSYDTRADDADWRRWDWHAVKSFEQLTDMSQISRNTSSSTTTGEGASSTTQSSGMAVARPNYQFSGTESKPCHLMLVITRIVPADVATGSKDGKVMVTIKACDRPYTLQVQSVQNARQATAKLGKQYLQGISPGYTRYWSFGAFGPKNGFPSAIAFHENRLYFAGTRGKPQTVYGSTVDDYANFWMSSLDDSALALTILSRNRNAVQWMLSANGLLVGTGSNEWLLHGGGNGGAVTPQSFSISLQSSVGSADVQPVQAPNSALFVARGGGDVFETAFTYESASYHATSLSVLAEHLLRDAGGAVEMAYQMLPWPMIWVVARDGRLFCCSYNKDQGVVAWSRHEVDAGEPVLFRSVCVTHDPTDGEASGYDMVYLSAWLPESGRAALLRMRWKPEARLAADVLDGVQHAVRARMVSLPVDVYGGALQHTMSDVKRACNMGVRLHAGSSLQVGIAGEGMRAVDFKDGGRWGFVMTPCGFKRDLRFVVEHDGLEEMSLLAVTLDWNIRK</sequence>
<name>A0A1C7PDT6_9BACT</name>
<dbReference type="OrthoDB" id="5438497at2"/>
<dbReference type="KEGG" id="agl:PYTT_2382"/>
<dbReference type="STRING" id="1679444.PYTT_2382"/>